<evidence type="ECO:0000256" key="1">
    <source>
        <dbReference type="ARBA" id="ARBA00008857"/>
    </source>
</evidence>
<keyword evidence="2" id="KW-0229">DNA integration</keyword>
<keyword evidence="3" id="KW-0233">DNA recombination</keyword>
<comment type="caution">
    <text evidence="5">The sequence shown here is derived from an EMBL/GenBank/DDBJ whole genome shotgun (WGS) entry which is preliminary data.</text>
</comment>
<dbReference type="InterPro" id="IPR002104">
    <property type="entry name" value="Integrase_catalytic"/>
</dbReference>
<dbReference type="InterPro" id="IPR050808">
    <property type="entry name" value="Phage_Integrase"/>
</dbReference>
<sequence length="360" mass="40101">MKVRFKGYVPEKLPSGEVRHRVRVEGNPKRRIRIPVGPEHPTFSEHYYAARAGSTVDAPTALPPVARYSADELIQGYLTWIEGQVLAKLMSPLTLKQRKSLLTRAMDVTDDQGDRIGSLHVDLPPEAFVLIRDSWGGRTAQADNTLKGLSAAYKWGIERRRVSVNPVAGVRKVHVSKGGATPWSAEDLKAFLKTHGKGTTARRWLFLAMFTAGRISDTVKHGRKHEVTRDGRLWLDWQPQKRGSAFVSIPIAPQLLEELRAPTVEGATYLLSQHGRPYRTPESLRRMIQAWTAQAGLTGRSQHGVRKAMGELLAEAGCTQHQIMSVMAHTKPATSAIYTENADRRRMAALAMDGIRHVVF</sequence>
<dbReference type="GO" id="GO:0015074">
    <property type="term" value="P:DNA integration"/>
    <property type="evidence" value="ECO:0007669"/>
    <property type="project" value="UniProtKB-KW"/>
</dbReference>
<dbReference type="Pfam" id="PF00589">
    <property type="entry name" value="Phage_integrase"/>
    <property type="match status" value="1"/>
</dbReference>
<protein>
    <recommendedName>
        <fullName evidence="4">Tyr recombinase domain-containing protein</fullName>
    </recommendedName>
</protein>
<keyword evidence="6" id="KW-1185">Reference proteome</keyword>
<dbReference type="AlphaFoldDB" id="A0A073IWS3"/>
<dbReference type="PANTHER" id="PTHR30629">
    <property type="entry name" value="PROPHAGE INTEGRASE"/>
    <property type="match status" value="1"/>
</dbReference>
<dbReference type="GO" id="GO:0003677">
    <property type="term" value="F:DNA binding"/>
    <property type="evidence" value="ECO:0007669"/>
    <property type="project" value="InterPro"/>
</dbReference>
<reference evidence="5 6" key="1">
    <citation type="submission" date="2014-01" db="EMBL/GenBank/DDBJ databases">
        <title>Sulfitobacter sp. H3 (MCCC 1A00686) Genome Sequencing.</title>
        <authorList>
            <person name="Lai Q."/>
            <person name="Hong Z."/>
        </authorList>
    </citation>
    <scope>NUCLEOTIDE SEQUENCE [LARGE SCALE GENOMIC DNA]</scope>
    <source>
        <strain evidence="5 6">H3</strain>
    </source>
</reference>
<evidence type="ECO:0000313" key="5">
    <source>
        <dbReference type="EMBL" id="KEJ93916.1"/>
    </source>
</evidence>
<dbReference type="InterPro" id="IPR013762">
    <property type="entry name" value="Integrase-like_cat_sf"/>
</dbReference>
<proteinExistence type="inferred from homology"/>
<dbReference type="InterPro" id="IPR011010">
    <property type="entry name" value="DNA_brk_join_enz"/>
</dbReference>
<name>A0A073IWS3_9RHOB</name>
<evidence type="ECO:0000256" key="2">
    <source>
        <dbReference type="ARBA" id="ARBA00022908"/>
    </source>
</evidence>
<evidence type="ECO:0000256" key="3">
    <source>
        <dbReference type="ARBA" id="ARBA00023172"/>
    </source>
</evidence>
<organism evidence="5 6">
    <name type="scientific">Pseudosulfitobacter pseudonitzschiae</name>
    <dbReference type="NCBI Taxonomy" id="1402135"/>
    <lineage>
        <taxon>Bacteria</taxon>
        <taxon>Pseudomonadati</taxon>
        <taxon>Pseudomonadota</taxon>
        <taxon>Alphaproteobacteria</taxon>
        <taxon>Rhodobacterales</taxon>
        <taxon>Roseobacteraceae</taxon>
        <taxon>Pseudosulfitobacter</taxon>
    </lineage>
</organism>
<dbReference type="Gene3D" id="1.10.443.10">
    <property type="entry name" value="Intergrase catalytic core"/>
    <property type="match status" value="1"/>
</dbReference>
<dbReference type="Proteomes" id="UP000027746">
    <property type="component" value="Unassembled WGS sequence"/>
</dbReference>
<accession>A0A073IWS3</accession>
<dbReference type="GO" id="GO:0006310">
    <property type="term" value="P:DNA recombination"/>
    <property type="evidence" value="ECO:0007669"/>
    <property type="project" value="UniProtKB-KW"/>
</dbReference>
<feature type="domain" description="Tyr recombinase" evidence="4">
    <location>
        <begin position="178"/>
        <end position="352"/>
    </location>
</feature>
<evidence type="ECO:0000313" key="6">
    <source>
        <dbReference type="Proteomes" id="UP000027746"/>
    </source>
</evidence>
<dbReference type="EMBL" id="JAMD01000022">
    <property type="protein sequence ID" value="KEJ93916.1"/>
    <property type="molecule type" value="Genomic_DNA"/>
</dbReference>
<dbReference type="SUPFAM" id="SSF56349">
    <property type="entry name" value="DNA breaking-rejoining enzymes"/>
    <property type="match status" value="1"/>
</dbReference>
<dbReference type="PANTHER" id="PTHR30629:SF2">
    <property type="entry name" value="PROPHAGE INTEGRASE INTS-RELATED"/>
    <property type="match status" value="1"/>
</dbReference>
<comment type="similarity">
    <text evidence="1">Belongs to the 'phage' integrase family.</text>
</comment>
<evidence type="ECO:0000259" key="4">
    <source>
        <dbReference type="PROSITE" id="PS51898"/>
    </source>
</evidence>
<gene>
    <name evidence="5" type="ORF">SUH3_12070</name>
</gene>
<dbReference type="PROSITE" id="PS51898">
    <property type="entry name" value="TYR_RECOMBINASE"/>
    <property type="match status" value="1"/>
</dbReference>